<name>A0A8S9YM18_9TREM</name>
<dbReference type="AlphaFoldDB" id="A0A8S9YM18"/>
<comment type="caution">
    <text evidence="1">The sequence shown here is derived from an EMBL/GenBank/DDBJ whole genome shotgun (WGS) entry which is preliminary data.</text>
</comment>
<evidence type="ECO:0000313" key="2">
    <source>
        <dbReference type="Proteomes" id="UP000822476"/>
    </source>
</evidence>
<organism evidence="1 2">
    <name type="scientific">Paragonimus skrjabini miyazakii</name>
    <dbReference type="NCBI Taxonomy" id="59628"/>
    <lineage>
        <taxon>Eukaryota</taxon>
        <taxon>Metazoa</taxon>
        <taxon>Spiralia</taxon>
        <taxon>Lophotrochozoa</taxon>
        <taxon>Platyhelminthes</taxon>
        <taxon>Trematoda</taxon>
        <taxon>Digenea</taxon>
        <taxon>Plagiorchiida</taxon>
        <taxon>Troglotremata</taxon>
        <taxon>Troglotrematidae</taxon>
        <taxon>Paragonimus</taxon>
    </lineage>
</organism>
<accession>A0A8S9YM18</accession>
<evidence type="ECO:0000313" key="1">
    <source>
        <dbReference type="EMBL" id="KAF7233624.1"/>
    </source>
</evidence>
<dbReference type="Proteomes" id="UP000822476">
    <property type="component" value="Unassembled WGS sequence"/>
</dbReference>
<keyword evidence="2" id="KW-1185">Reference proteome</keyword>
<proteinExistence type="predicted"/>
<reference evidence="1" key="1">
    <citation type="submission" date="2019-07" db="EMBL/GenBank/DDBJ databases">
        <title>Annotation for the trematode Paragonimus miyazaki's.</title>
        <authorList>
            <person name="Choi Y.-J."/>
        </authorList>
    </citation>
    <scope>NUCLEOTIDE SEQUENCE</scope>
    <source>
        <strain evidence="1">Japan</strain>
    </source>
</reference>
<sequence>MESNRGQLLQVLDQYTNLLNGDTSTTEPDVTKVKALLNNGAFDDSFGVRDSGFGGPINDPVRRSTNAFGDLDWSSFDHSSAQIRGLGSSSVPLPLMSASRLVTETNQFGAQEQSVSSLGLPISVDPFSGMDPFNPDASSKRMI</sequence>
<protein>
    <submittedName>
        <fullName evidence="1">Uncharacterized protein</fullName>
    </submittedName>
</protein>
<gene>
    <name evidence="1" type="ORF">EG68_11073</name>
</gene>
<dbReference type="EMBL" id="JTDE01020927">
    <property type="protein sequence ID" value="KAF7233624.1"/>
    <property type="molecule type" value="Genomic_DNA"/>
</dbReference>